<organism evidence="3 4">
    <name type="scientific">Saliterribacillus persicus</name>
    <dbReference type="NCBI Taxonomy" id="930114"/>
    <lineage>
        <taxon>Bacteria</taxon>
        <taxon>Bacillati</taxon>
        <taxon>Bacillota</taxon>
        <taxon>Bacilli</taxon>
        <taxon>Bacillales</taxon>
        <taxon>Bacillaceae</taxon>
        <taxon>Saliterribacillus</taxon>
    </lineage>
</organism>
<dbReference type="GO" id="GO:0016887">
    <property type="term" value="F:ATP hydrolysis activity"/>
    <property type="evidence" value="ECO:0007669"/>
    <property type="project" value="TreeGrafter"/>
</dbReference>
<proteinExistence type="predicted"/>
<dbReference type="EMBL" id="QPJJ01000006">
    <property type="protein sequence ID" value="RCW70698.1"/>
    <property type="molecule type" value="Genomic_DNA"/>
</dbReference>
<dbReference type="GO" id="GO:0005829">
    <property type="term" value="C:cytosol"/>
    <property type="evidence" value="ECO:0007669"/>
    <property type="project" value="TreeGrafter"/>
</dbReference>
<evidence type="ECO:0000256" key="1">
    <source>
        <dbReference type="ARBA" id="ARBA00022741"/>
    </source>
</evidence>
<evidence type="ECO:0000313" key="3">
    <source>
        <dbReference type="EMBL" id="RCW70698.1"/>
    </source>
</evidence>
<dbReference type="GO" id="GO:0005524">
    <property type="term" value="F:ATP binding"/>
    <property type="evidence" value="ECO:0007669"/>
    <property type="project" value="UniProtKB-KW"/>
</dbReference>
<dbReference type="InterPro" id="IPR050625">
    <property type="entry name" value="ParA/MinD_ATPase"/>
</dbReference>
<gene>
    <name evidence="3" type="ORF">DFR57_10695</name>
</gene>
<dbReference type="PIRSF" id="PIRSF003092">
    <property type="entry name" value="MinD"/>
    <property type="match status" value="1"/>
</dbReference>
<keyword evidence="3" id="KW-0969">Cilium</keyword>
<keyword evidence="2" id="KW-0067">ATP-binding</keyword>
<name>A0A368XUI2_9BACI</name>
<dbReference type="Gene3D" id="3.40.50.300">
    <property type="entry name" value="P-loop containing nucleotide triphosphate hydrolases"/>
    <property type="match status" value="1"/>
</dbReference>
<evidence type="ECO:0000313" key="4">
    <source>
        <dbReference type="Proteomes" id="UP000252585"/>
    </source>
</evidence>
<keyword evidence="3" id="KW-0282">Flagellum</keyword>
<dbReference type="PANTHER" id="PTHR43384:SF4">
    <property type="entry name" value="CELLULOSE BIOSYNTHESIS PROTEIN BCSQ-RELATED"/>
    <property type="match status" value="1"/>
</dbReference>
<dbReference type="CDD" id="cd02038">
    <property type="entry name" value="FlhG-like"/>
    <property type="match status" value="1"/>
</dbReference>
<comment type="caution">
    <text evidence="3">The sequence shown here is derived from an EMBL/GenBank/DDBJ whole genome shotgun (WGS) entry which is preliminary data.</text>
</comment>
<reference evidence="3 4" key="1">
    <citation type="submission" date="2018-07" db="EMBL/GenBank/DDBJ databases">
        <title>Genomic Encyclopedia of Type Strains, Phase IV (KMG-IV): sequencing the most valuable type-strain genomes for metagenomic binning, comparative biology and taxonomic classification.</title>
        <authorList>
            <person name="Goeker M."/>
        </authorList>
    </citation>
    <scope>NUCLEOTIDE SEQUENCE [LARGE SCALE GENOMIC DNA]</scope>
    <source>
        <strain evidence="3 4">DSM 27696</strain>
    </source>
</reference>
<dbReference type="Proteomes" id="UP000252585">
    <property type="component" value="Unassembled WGS sequence"/>
</dbReference>
<dbReference type="GO" id="GO:0009898">
    <property type="term" value="C:cytoplasmic side of plasma membrane"/>
    <property type="evidence" value="ECO:0007669"/>
    <property type="project" value="TreeGrafter"/>
</dbReference>
<dbReference type="InterPro" id="IPR033756">
    <property type="entry name" value="YlxH/NBP35"/>
</dbReference>
<evidence type="ECO:0000256" key="2">
    <source>
        <dbReference type="ARBA" id="ARBA00022840"/>
    </source>
</evidence>
<keyword evidence="1" id="KW-0547">Nucleotide-binding</keyword>
<protein>
    <submittedName>
        <fullName evidence="3">Flagellar biosynthesis protein FlhG</fullName>
    </submittedName>
</protein>
<dbReference type="SUPFAM" id="SSF52540">
    <property type="entry name" value="P-loop containing nucleoside triphosphate hydrolases"/>
    <property type="match status" value="1"/>
</dbReference>
<dbReference type="AlphaFoldDB" id="A0A368XUI2"/>
<sequence length="276" mass="30825">MNHDSSQKIARTIAVVSGKGGVGKSNIALNFAITLSKKGKKVLLFDLDVGMGNIDILMGLTPKYSIINMFDDKMSIYGIIESGPYDLSYIAGGSGSNNIFHLNQDKLNYFLTELQTLFQDYDYIFFDMGAGVTQESIHYILAVDECMVVTTPEPTSLTDAYAMIKHITYQQHDMSFHLIINRAISKKNGIQTMSRFKNVVKRFLSIQINELGILPDDRAVTESVFAQKPFIIHKPKSASSKALEELVDVYIGNSTHLTHSSKPSFLKTLKRLLAER</sequence>
<dbReference type="InterPro" id="IPR033875">
    <property type="entry name" value="FlhG"/>
</dbReference>
<dbReference type="InterPro" id="IPR025501">
    <property type="entry name" value="MinD_FleN"/>
</dbReference>
<dbReference type="Pfam" id="PF10609">
    <property type="entry name" value="ParA"/>
    <property type="match status" value="1"/>
</dbReference>
<accession>A0A368XUI2</accession>
<dbReference type="InterPro" id="IPR027417">
    <property type="entry name" value="P-loop_NTPase"/>
</dbReference>
<dbReference type="GO" id="GO:0051782">
    <property type="term" value="P:negative regulation of cell division"/>
    <property type="evidence" value="ECO:0007669"/>
    <property type="project" value="TreeGrafter"/>
</dbReference>
<keyword evidence="3" id="KW-0966">Cell projection</keyword>
<dbReference type="PANTHER" id="PTHR43384">
    <property type="entry name" value="SEPTUM SITE-DETERMINING PROTEIN MIND HOMOLOG, CHLOROPLASTIC-RELATED"/>
    <property type="match status" value="1"/>
</dbReference>
<keyword evidence="4" id="KW-1185">Reference proteome</keyword>